<gene>
    <name evidence="5" type="ORF">FD25_GL001573</name>
</gene>
<proteinExistence type="predicted"/>
<comment type="caution">
    <text evidence="5">The sequence shown here is derived from an EMBL/GenBank/DDBJ whole genome shotgun (WGS) entry which is preliminary data.</text>
</comment>
<name>A0A0R1LH22_9LACO</name>
<keyword evidence="3" id="KW-0548">Nucleotidyltransferase</keyword>
<dbReference type="STRING" id="1423715.FD25_GL001573"/>
<evidence type="ECO:0000313" key="5">
    <source>
        <dbReference type="EMBL" id="KRK95190.1"/>
    </source>
</evidence>
<evidence type="ECO:0000256" key="1">
    <source>
        <dbReference type="ARBA" id="ARBA00012524"/>
    </source>
</evidence>
<organism evidence="5 6">
    <name type="scientific">Levilactobacillus acidifarinae DSM 19394 = JCM 15949</name>
    <dbReference type="NCBI Taxonomy" id="1423715"/>
    <lineage>
        <taxon>Bacteria</taxon>
        <taxon>Bacillati</taxon>
        <taxon>Bacillota</taxon>
        <taxon>Bacilli</taxon>
        <taxon>Lactobacillales</taxon>
        <taxon>Lactobacillaceae</taxon>
        <taxon>Levilactobacillus</taxon>
    </lineage>
</organism>
<evidence type="ECO:0000256" key="4">
    <source>
        <dbReference type="ARBA" id="ARBA00048574"/>
    </source>
</evidence>
<dbReference type="OrthoDB" id="3196716at2"/>
<dbReference type="GO" id="GO:0050519">
    <property type="term" value="F:holo-citrate lyase synthase activity"/>
    <property type="evidence" value="ECO:0007669"/>
    <property type="project" value="UniProtKB-EC"/>
</dbReference>
<dbReference type="RefSeq" id="WP_057802498.1">
    <property type="nucleotide sequence ID" value="NZ_AZDV01000015.1"/>
</dbReference>
<dbReference type="PATRIC" id="fig|1423715.3.peg.1610"/>
<dbReference type="InterPro" id="IPR005551">
    <property type="entry name" value="CitX"/>
</dbReference>
<dbReference type="EC" id="2.7.7.61" evidence="1"/>
<evidence type="ECO:0000313" key="6">
    <source>
        <dbReference type="Proteomes" id="UP000051955"/>
    </source>
</evidence>
<protein>
    <recommendedName>
        <fullName evidence="1">citrate lyase holo-[acyl-carrier protein] synthase</fullName>
        <ecNumber evidence="1">2.7.7.61</ecNumber>
    </recommendedName>
</protein>
<dbReference type="NCBIfam" id="NF002383">
    <property type="entry name" value="PRK01392.1"/>
    <property type="match status" value="1"/>
</dbReference>
<dbReference type="NCBIfam" id="TIGR03124">
    <property type="entry name" value="citrate_citX"/>
    <property type="match status" value="1"/>
</dbReference>
<reference evidence="5 6" key="1">
    <citation type="journal article" date="2015" name="Genome Announc.">
        <title>Expanding the biotechnology potential of lactobacilli through comparative genomics of 213 strains and associated genera.</title>
        <authorList>
            <person name="Sun Z."/>
            <person name="Harris H.M."/>
            <person name="McCann A."/>
            <person name="Guo C."/>
            <person name="Argimon S."/>
            <person name="Zhang W."/>
            <person name="Yang X."/>
            <person name="Jeffery I.B."/>
            <person name="Cooney J.C."/>
            <person name="Kagawa T.F."/>
            <person name="Liu W."/>
            <person name="Song Y."/>
            <person name="Salvetti E."/>
            <person name="Wrobel A."/>
            <person name="Rasinkangas P."/>
            <person name="Parkhill J."/>
            <person name="Rea M.C."/>
            <person name="O'Sullivan O."/>
            <person name="Ritari J."/>
            <person name="Douillard F.P."/>
            <person name="Paul Ross R."/>
            <person name="Yang R."/>
            <person name="Briner A.E."/>
            <person name="Felis G.E."/>
            <person name="de Vos W.M."/>
            <person name="Barrangou R."/>
            <person name="Klaenhammer T.R."/>
            <person name="Caufield P.W."/>
            <person name="Cui Y."/>
            <person name="Zhang H."/>
            <person name="O'Toole P.W."/>
        </authorList>
    </citation>
    <scope>NUCLEOTIDE SEQUENCE [LARGE SCALE GENOMIC DNA]</scope>
    <source>
        <strain evidence="5 6">DSM 19394</strain>
    </source>
</reference>
<keyword evidence="6" id="KW-1185">Reference proteome</keyword>
<dbReference type="Pfam" id="PF03802">
    <property type="entry name" value="CitX"/>
    <property type="match status" value="1"/>
</dbReference>
<keyword evidence="2" id="KW-0808">Transferase</keyword>
<evidence type="ECO:0000256" key="3">
    <source>
        <dbReference type="ARBA" id="ARBA00022695"/>
    </source>
</evidence>
<dbReference type="GO" id="GO:0051191">
    <property type="term" value="P:prosthetic group biosynthetic process"/>
    <property type="evidence" value="ECO:0007669"/>
    <property type="project" value="InterPro"/>
</dbReference>
<dbReference type="EMBL" id="AZDV01000015">
    <property type="protein sequence ID" value="KRK95190.1"/>
    <property type="molecule type" value="Genomic_DNA"/>
</dbReference>
<sequence length="185" mass="20149">MSNATFATGDPQDIPAVLANKDHRAALQRHLVTAHPDQAVLALKLNIPGPIKNNARLTATFNAGLAAFEQVLHDHNLTYQPVEQWDHPTGPEAFLLSPAAATTLKAVAVTFEDHHPLGRLFDIDVLTSQQTGPLSRQDTGLPVRRCFICDQPAKVCARSRAHSVADLQAAIDQAITTYFDEQETD</sequence>
<comment type="catalytic activity">
    <reaction evidence="4">
        <text>apo-[citrate lyase ACP] + 2'-(5''-triphospho-alpha-D-ribosyl)-3'-dephospho-CoA = holo-[citrate lyase ACP] + diphosphate</text>
        <dbReference type="Rhea" id="RHEA:16333"/>
        <dbReference type="Rhea" id="RHEA-COMP:10157"/>
        <dbReference type="Rhea" id="RHEA-COMP:10158"/>
        <dbReference type="ChEBI" id="CHEBI:29999"/>
        <dbReference type="ChEBI" id="CHEBI:33019"/>
        <dbReference type="ChEBI" id="CHEBI:61378"/>
        <dbReference type="ChEBI" id="CHEBI:82683"/>
        <dbReference type="EC" id="2.7.7.61"/>
    </reaction>
</comment>
<accession>A0A0R1LH22</accession>
<evidence type="ECO:0000256" key="2">
    <source>
        <dbReference type="ARBA" id="ARBA00022679"/>
    </source>
</evidence>
<dbReference type="Proteomes" id="UP000051955">
    <property type="component" value="Unassembled WGS sequence"/>
</dbReference>
<dbReference type="AlphaFoldDB" id="A0A0R1LH22"/>